<keyword evidence="1" id="KW-0472">Membrane</keyword>
<evidence type="ECO:0000313" key="3">
    <source>
        <dbReference type="Proteomes" id="UP000275951"/>
    </source>
</evidence>
<reference evidence="2 3" key="1">
    <citation type="submission" date="2018-11" db="EMBL/GenBank/DDBJ databases">
        <title>Multidrug-resistant genes are associated with an 42-kb island TGI1 carrying a complex class 1 integron in a Trueperella pyogenes.</title>
        <authorList>
            <person name="Dong W."/>
        </authorList>
    </citation>
    <scope>NUCLEOTIDE SEQUENCE [LARGE SCALE GENOMIC DNA]</scope>
    <source>
        <strain evidence="2 3">TP4</strain>
    </source>
</reference>
<protein>
    <recommendedName>
        <fullName evidence="4">Peptidoglycan-binding protein</fullName>
    </recommendedName>
</protein>
<dbReference type="InterPro" id="IPR036365">
    <property type="entry name" value="PGBD-like_sf"/>
</dbReference>
<dbReference type="RefSeq" id="WP_108726049.1">
    <property type="nucleotide sequence ID" value="NZ_CP029001.1"/>
</dbReference>
<organism evidence="2 3">
    <name type="scientific">Trueperella pyogenes</name>
    <dbReference type="NCBI Taxonomy" id="1661"/>
    <lineage>
        <taxon>Bacteria</taxon>
        <taxon>Bacillati</taxon>
        <taxon>Actinomycetota</taxon>
        <taxon>Actinomycetes</taxon>
        <taxon>Actinomycetales</taxon>
        <taxon>Actinomycetaceae</taxon>
        <taxon>Trueperella</taxon>
    </lineage>
</organism>
<evidence type="ECO:0000256" key="1">
    <source>
        <dbReference type="SAM" id="Phobius"/>
    </source>
</evidence>
<dbReference type="SUPFAM" id="SSF47090">
    <property type="entry name" value="PGBD-like"/>
    <property type="match status" value="1"/>
</dbReference>
<evidence type="ECO:0008006" key="4">
    <source>
        <dbReference type="Google" id="ProtNLM"/>
    </source>
</evidence>
<dbReference type="Gene3D" id="1.10.101.10">
    <property type="entry name" value="PGBD-like superfamily/PGBD"/>
    <property type="match status" value="1"/>
</dbReference>
<keyword evidence="1" id="KW-1133">Transmembrane helix</keyword>
<name>A0A3Q9GJT3_9ACTO</name>
<dbReference type="InterPro" id="IPR036366">
    <property type="entry name" value="PGBDSf"/>
</dbReference>
<dbReference type="Proteomes" id="UP000275951">
    <property type="component" value="Chromosome"/>
</dbReference>
<proteinExistence type="predicted"/>
<accession>A0A3Q9GJT3</accession>
<feature type="transmembrane region" description="Helical" evidence="1">
    <location>
        <begin position="7"/>
        <end position="27"/>
    </location>
</feature>
<evidence type="ECO:0000313" key="2">
    <source>
        <dbReference type="EMBL" id="AZR07613.1"/>
    </source>
</evidence>
<dbReference type="EMBL" id="CP033905">
    <property type="protein sequence ID" value="AZR07613.1"/>
    <property type="molecule type" value="Genomic_DNA"/>
</dbReference>
<gene>
    <name evidence="2" type="ORF">EBQ10_10170</name>
</gene>
<sequence>MKPLHRLGVAISILILLAVVFWAGYIVGSPSQAPKEQDAQTTVHVQKGSIEHKLTLTTSVSRQPTPVTINPLSGYVLSVSADTTASQGTQLYRVGENPVIAVVGSTPFWRDLAPGHKGPDVAQLNQMLVDTGYLRAPSDAFSEATNAAMKAFLAKQGAPYSGAVVLGQLIAIPAAQTPIMLDRSILYPGARLNGGEKLVSILAGDPSFSMIVTPTQASMIPPGTSVKIHHGDLVWEGIVGASSPTDDGIRLELSGLDGASICGQQCDQLPADATTSLLTDVVLIPPASGLTVPVAALDTHADGRTTVTRVKADLHEPVPVTVVGVSGGIAVIEGVDEGDAVLIGKSESES</sequence>
<keyword evidence="1" id="KW-0812">Transmembrane</keyword>
<dbReference type="AlphaFoldDB" id="A0A3Q9GJT3"/>